<feature type="compositionally biased region" description="Low complexity" evidence="3">
    <location>
        <begin position="101"/>
        <end position="112"/>
    </location>
</feature>
<dbReference type="GO" id="GO:0006086">
    <property type="term" value="P:pyruvate decarboxylation to acetyl-CoA"/>
    <property type="evidence" value="ECO:0007669"/>
    <property type="project" value="InterPro"/>
</dbReference>
<dbReference type="PANTHER" id="PTHR23151:SF90">
    <property type="entry name" value="DIHYDROLIPOYLLYSINE-RESIDUE ACETYLTRANSFERASE COMPONENT OF PYRUVATE DEHYDROGENASE COMPLEX, MITOCHONDRIAL-RELATED"/>
    <property type="match status" value="1"/>
</dbReference>
<feature type="non-terminal residue" evidence="5">
    <location>
        <position position="112"/>
    </location>
</feature>
<keyword evidence="2" id="KW-0809">Transit peptide</keyword>
<evidence type="ECO:0000256" key="2">
    <source>
        <dbReference type="ARBA" id="ARBA00022946"/>
    </source>
</evidence>
<feature type="domain" description="Lipoyl-binding" evidence="4">
    <location>
        <begin position="1"/>
        <end position="64"/>
    </location>
</feature>
<feature type="region of interest" description="Disordered" evidence="3">
    <location>
        <begin position="85"/>
        <end position="112"/>
    </location>
</feature>
<keyword evidence="6" id="KW-1185">Reference proteome</keyword>
<dbReference type="InterPro" id="IPR000089">
    <property type="entry name" value="Biotin_lipoyl"/>
</dbReference>
<dbReference type="Pfam" id="PF00364">
    <property type="entry name" value="Biotin_lipoyl"/>
    <property type="match status" value="1"/>
</dbReference>
<name>A0A3P7P772_DIBLA</name>
<dbReference type="InterPro" id="IPR011053">
    <property type="entry name" value="Single_hybrid_motif"/>
</dbReference>
<keyword evidence="1" id="KW-0450">Lipoyl</keyword>
<dbReference type="InterPro" id="IPR045257">
    <property type="entry name" value="E2/Pdx1"/>
</dbReference>
<accession>A0A3P7P772</accession>
<dbReference type="AlphaFoldDB" id="A0A3P7P772"/>
<sequence length="112" mass="11349">MESGTIVKWHKKEGDGIASGDVLCDVQTDKAVVGMETDEEGVMAKIIKEAGSTNVVQETIAIIATGDEDWKEVAANADALLASWGGAAPPAASAPPPTANPPAAAATPEPQP</sequence>
<evidence type="ECO:0000313" key="6">
    <source>
        <dbReference type="Proteomes" id="UP000281553"/>
    </source>
</evidence>
<evidence type="ECO:0000256" key="3">
    <source>
        <dbReference type="SAM" id="MobiDB-lite"/>
    </source>
</evidence>
<evidence type="ECO:0000259" key="4">
    <source>
        <dbReference type="PROSITE" id="PS50968"/>
    </source>
</evidence>
<dbReference type="PANTHER" id="PTHR23151">
    <property type="entry name" value="DIHYDROLIPOAMIDE ACETYL/SUCCINYL-TRANSFERASE-RELATED"/>
    <property type="match status" value="1"/>
</dbReference>
<organism evidence="5 6">
    <name type="scientific">Dibothriocephalus latus</name>
    <name type="common">Fish tapeworm</name>
    <name type="synonym">Diphyllobothrium latum</name>
    <dbReference type="NCBI Taxonomy" id="60516"/>
    <lineage>
        <taxon>Eukaryota</taxon>
        <taxon>Metazoa</taxon>
        <taxon>Spiralia</taxon>
        <taxon>Lophotrochozoa</taxon>
        <taxon>Platyhelminthes</taxon>
        <taxon>Cestoda</taxon>
        <taxon>Eucestoda</taxon>
        <taxon>Diphyllobothriidea</taxon>
        <taxon>Diphyllobothriidae</taxon>
        <taxon>Dibothriocephalus</taxon>
    </lineage>
</organism>
<dbReference type="InterPro" id="IPR003016">
    <property type="entry name" value="2-oxoA_DH_lipoyl-BS"/>
</dbReference>
<dbReference type="Gene3D" id="2.40.50.100">
    <property type="match status" value="1"/>
</dbReference>
<dbReference type="PROSITE" id="PS00189">
    <property type="entry name" value="LIPOYL"/>
    <property type="match status" value="1"/>
</dbReference>
<dbReference type="OrthoDB" id="537444at2759"/>
<proteinExistence type="predicted"/>
<dbReference type="PROSITE" id="PS50968">
    <property type="entry name" value="BIOTINYL_LIPOYL"/>
    <property type="match status" value="1"/>
</dbReference>
<dbReference type="GO" id="GO:0045254">
    <property type="term" value="C:pyruvate dehydrogenase complex"/>
    <property type="evidence" value="ECO:0007669"/>
    <property type="project" value="InterPro"/>
</dbReference>
<protein>
    <recommendedName>
        <fullName evidence="4">Lipoyl-binding domain-containing protein</fullName>
    </recommendedName>
</protein>
<dbReference type="EMBL" id="UYRU01064182">
    <property type="protein sequence ID" value="VDN15952.1"/>
    <property type="molecule type" value="Genomic_DNA"/>
</dbReference>
<evidence type="ECO:0000313" key="5">
    <source>
        <dbReference type="EMBL" id="VDN15952.1"/>
    </source>
</evidence>
<gene>
    <name evidence="5" type="ORF">DILT_LOCUS11783</name>
</gene>
<evidence type="ECO:0000256" key="1">
    <source>
        <dbReference type="ARBA" id="ARBA00022823"/>
    </source>
</evidence>
<dbReference type="Proteomes" id="UP000281553">
    <property type="component" value="Unassembled WGS sequence"/>
</dbReference>
<dbReference type="CDD" id="cd06849">
    <property type="entry name" value="lipoyl_domain"/>
    <property type="match status" value="1"/>
</dbReference>
<reference evidence="5 6" key="1">
    <citation type="submission" date="2018-11" db="EMBL/GenBank/DDBJ databases">
        <authorList>
            <consortium name="Pathogen Informatics"/>
        </authorList>
    </citation>
    <scope>NUCLEOTIDE SEQUENCE [LARGE SCALE GENOMIC DNA]</scope>
</reference>
<dbReference type="SUPFAM" id="SSF51230">
    <property type="entry name" value="Single hybrid motif"/>
    <property type="match status" value="1"/>
</dbReference>
<dbReference type="GO" id="GO:0005739">
    <property type="term" value="C:mitochondrion"/>
    <property type="evidence" value="ECO:0007669"/>
    <property type="project" value="TreeGrafter"/>
</dbReference>